<dbReference type="EMBL" id="CP144746">
    <property type="protein sequence ID" value="WVZ59942.1"/>
    <property type="molecule type" value="Genomic_DNA"/>
</dbReference>
<accession>A0AAQ3STW7</accession>
<evidence type="ECO:0000313" key="3">
    <source>
        <dbReference type="Proteomes" id="UP001341281"/>
    </source>
</evidence>
<gene>
    <name evidence="2" type="ORF">U9M48_010023</name>
</gene>
<proteinExistence type="predicted"/>
<sequence length="85" mass="9255">MATMQEMRNARFSRTSSGSCGSKMRREVFLRSSWNTAAMVAPARIDRPSVRSCAEPCVITPRASDCVGVNRRRDALTPAPAPTPA</sequence>
<dbReference type="AlphaFoldDB" id="A0AAQ3STW7"/>
<evidence type="ECO:0000313" key="2">
    <source>
        <dbReference type="EMBL" id="WVZ59942.1"/>
    </source>
</evidence>
<protein>
    <submittedName>
        <fullName evidence="2">Uncharacterized protein</fullName>
    </submittedName>
</protein>
<keyword evidence="3" id="KW-1185">Reference proteome</keyword>
<evidence type="ECO:0000256" key="1">
    <source>
        <dbReference type="SAM" id="MobiDB-lite"/>
    </source>
</evidence>
<organism evidence="2 3">
    <name type="scientific">Paspalum notatum var. saurae</name>
    <dbReference type="NCBI Taxonomy" id="547442"/>
    <lineage>
        <taxon>Eukaryota</taxon>
        <taxon>Viridiplantae</taxon>
        <taxon>Streptophyta</taxon>
        <taxon>Embryophyta</taxon>
        <taxon>Tracheophyta</taxon>
        <taxon>Spermatophyta</taxon>
        <taxon>Magnoliopsida</taxon>
        <taxon>Liliopsida</taxon>
        <taxon>Poales</taxon>
        <taxon>Poaceae</taxon>
        <taxon>PACMAD clade</taxon>
        <taxon>Panicoideae</taxon>
        <taxon>Andropogonodae</taxon>
        <taxon>Paspaleae</taxon>
        <taxon>Paspalinae</taxon>
        <taxon>Paspalum</taxon>
    </lineage>
</organism>
<dbReference type="Proteomes" id="UP001341281">
    <property type="component" value="Chromosome 02"/>
</dbReference>
<reference evidence="2 3" key="1">
    <citation type="submission" date="2024-02" db="EMBL/GenBank/DDBJ databases">
        <title>High-quality chromosome-scale genome assembly of Pensacola bahiagrass (Paspalum notatum Flugge var. saurae).</title>
        <authorList>
            <person name="Vega J.M."/>
            <person name="Podio M."/>
            <person name="Orjuela J."/>
            <person name="Siena L.A."/>
            <person name="Pessino S.C."/>
            <person name="Combes M.C."/>
            <person name="Mariac C."/>
            <person name="Albertini E."/>
            <person name="Pupilli F."/>
            <person name="Ortiz J.P.A."/>
            <person name="Leblanc O."/>
        </authorList>
    </citation>
    <scope>NUCLEOTIDE SEQUENCE [LARGE SCALE GENOMIC DNA]</scope>
    <source>
        <strain evidence="2">R1</strain>
        <tissue evidence="2">Leaf</tissue>
    </source>
</reference>
<name>A0AAQ3STW7_PASNO</name>
<feature type="region of interest" description="Disordered" evidence="1">
    <location>
        <begin position="1"/>
        <end position="22"/>
    </location>
</feature>